<evidence type="ECO:0000313" key="3">
    <source>
        <dbReference type="EMBL" id="ATQ37479.1"/>
    </source>
</evidence>
<name>A0A2D2AJV2_9EUGL</name>
<evidence type="ECO:0000256" key="2">
    <source>
        <dbReference type="SAM" id="SignalP"/>
    </source>
</evidence>
<feature type="transmembrane region" description="Helical" evidence="1">
    <location>
        <begin position="172"/>
        <end position="192"/>
    </location>
</feature>
<accession>A0A2D2AJV2</accession>
<protein>
    <recommendedName>
        <fullName evidence="4">NADH dehydrogenase subunit 2</fullName>
    </recommendedName>
</protein>
<sequence length="324" mass="35469">MILMMLPAICLTPLHAALWLLIILTSTVSSSLQALLCCWMASIFCYGTLLLTPATPVVKDGHLLGQCGWLLISLLSDMLLIAMAMVLAVWPDALISLVLIKALLIPSTNVAIAMYSSASKESMLLAIVCSYVILIVLLPSIRFFFFFFFFFGISQSALAAMHFLLDVATMEVVAIATTITSTLSVGAVLTTYTIASTIVYLLVVSSMCFVVTMEAYYLWCIPCNSGSIRGLCRSTPSELAIASSLVVYGAGLPVTWYAVAKTEVLCIFMMSYVSFFFFFLMLVSVLWVFLYWTEALQCAEHPRQPSHVCMATLCCGCMAAVNFF</sequence>
<keyword evidence="3" id="KW-0496">Mitochondrion</keyword>
<evidence type="ECO:0008006" key="4">
    <source>
        <dbReference type="Google" id="ProtNLM"/>
    </source>
</evidence>
<reference evidence="3" key="1">
    <citation type="journal article" date="2017" name="Sci. Rep.">
        <title>Keeping it complicated: Mitochondrial genome plasticity across diplonemids.</title>
        <authorList>
            <person name="Valach M."/>
            <person name="Moreira S."/>
            <person name="Hoffmann S."/>
            <person name="Stadler P.F."/>
            <person name="Burger G."/>
        </authorList>
    </citation>
    <scope>NUCLEOTIDE SEQUENCE</scope>
</reference>
<feature type="transmembrane region" description="Helical" evidence="1">
    <location>
        <begin position="69"/>
        <end position="88"/>
    </location>
</feature>
<organism evidence="3">
    <name type="scientific">Diplonema sp. ATCC 50224</name>
    <dbReference type="NCBI Taxonomy" id="91375"/>
    <lineage>
        <taxon>Eukaryota</taxon>
        <taxon>Discoba</taxon>
        <taxon>Euglenozoa</taxon>
        <taxon>Diplonemea</taxon>
        <taxon>Diplonemidae</taxon>
        <taxon>Diplonema</taxon>
    </lineage>
</organism>
<feature type="chain" id="PRO_5013662527" description="NADH dehydrogenase subunit 2" evidence="2">
    <location>
        <begin position="30"/>
        <end position="324"/>
    </location>
</feature>
<feature type="signal peptide" evidence="2">
    <location>
        <begin position="1"/>
        <end position="29"/>
    </location>
</feature>
<feature type="transmembrane region" description="Helical" evidence="1">
    <location>
        <begin position="271"/>
        <end position="293"/>
    </location>
</feature>
<gene>
    <name evidence="3" type="primary">y3</name>
</gene>
<feature type="transmembrane region" description="Helical" evidence="1">
    <location>
        <begin position="39"/>
        <end position="57"/>
    </location>
</feature>
<evidence type="ECO:0000256" key="1">
    <source>
        <dbReference type="SAM" id="Phobius"/>
    </source>
</evidence>
<feature type="transmembrane region" description="Helical" evidence="1">
    <location>
        <begin position="94"/>
        <end position="115"/>
    </location>
</feature>
<feature type="transmembrane region" description="Helical" evidence="1">
    <location>
        <begin position="122"/>
        <end position="138"/>
    </location>
</feature>
<feature type="transmembrane region" description="Helical" evidence="1">
    <location>
        <begin position="144"/>
        <end position="165"/>
    </location>
</feature>
<dbReference type="EMBL" id="MF436960">
    <property type="protein sequence ID" value="ATQ37479.1"/>
    <property type="molecule type" value="mRNA"/>
</dbReference>
<feature type="transmembrane region" description="Helical" evidence="1">
    <location>
        <begin position="198"/>
        <end position="219"/>
    </location>
</feature>
<keyword evidence="1" id="KW-1133">Transmembrane helix</keyword>
<keyword evidence="1" id="KW-0472">Membrane</keyword>
<dbReference type="AlphaFoldDB" id="A0A2D2AJV2"/>
<geneLocation type="mitochondrion" evidence="3"/>
<keyword evidence="1" id="KW-0812">Transmembrane</keyword>
<feature type="transmembrane region" description="Helical" evidence="1">
    <location>
        <begin position="239"/>
        <end position="259"/>
    </location>
</feature>
<proteinExistence type="evidence at transcript level"/>
<keyword evidence="2" id="KW-0732">Signal</keyword>